<evidence type="ECO:0000256" key="1">
    <source>
        <dbReference type="SAM" id="MobiDB-lite"/>
    </source>
</evidence>
<proteinExistence type="predicted"/>
<name>A0A6G1G1A5_9PEZI</name>
<evidence type="ECO:0000313" key="3">
    <source>
        <dbReference type="Proteomes" id="UP000504638"/>
    </source>
</evidence>
<reference evidence="4" key="3">
    <citation type="submission" date="2025-04" db="UniProtKB">
        <authorList>
            <consortium name="RefSeq"/>
        </authorList>
    </citation>
    <scope>IDENTIFICATION</scope>
    <source>
        <strain evidence="4">CBS 781.70</strain>
    </source>
</reference>
<reference evidence="4" key="2">
    <citation type="submission" date="2020-04" db="EMBL/GenBank/DDBJ databases">
        <authorList>
            <consortium name="NCBI Genome Project"/>
        </authorList>
    </citation>
    <scope>NUCLEOTIDE SEQUENCE</scope>
    <source>
        <strain evidence="4">CBS 781.70</strain>
    </source>
</reference>
<evidence type="ECO:0000313" key="2">
    <source>
        <dbReference type="EMBL" id="KAF1811834.1"/>
    </source>
</evidence>
<gene>
    <name evidence="2 4" type="ORF">P152DRAFT_514959</name>
</gene>
<feature type="compositionally biased region" description="Basic and acidic residues" evidence="1">
    <location>
        <begin position="265"/>
        <end position="275"/>
    </location>
</feature>
<accession>A0A6G1G1A5</accession>
<protein>
    <submittedName>
        <fullName evidence="2 4">Uncharacterized protein</fullName>
    </submittedName>
</protein>
<organism evidence="2">
    <name type="scientific">Eremomyces bilateralis CBS 781.70</name>
    <dbReference type="NCBI Taxonomy" id="1392243"/>
    <lineage>
        <taxon>Eukaryota</taxon>
        <taxon>Fungi</taxon>
        <taxon>Dikarya</taxon>
        <taxon>Ascomycota</taxon>
        <taxon>Pezizomycotina</taxon>
        <taxon>Dothideomycetes</taxon>
        <taxon>Dothideomycetes incertae sedis</taxon>
        <taxon>Eremomycetales</taxon>
        <taxon>Eremomycetaceae</taxon>
        <taxon>Eremomyces</taxon>
    </lineage>
</organism>
<dbReference type="EMBL" id="ML975160">
    <property type="protein sequence ID" value="KAF1811834.1"/>
    <property type="molecule type" value="Genomic_DNA"/>
</dbReference>
<dbReference type="GeneID" id="54423449"/>
<dbReference type="Proteomes" id="UP000504638">
    <property type="component" value="Unplaced"/>
</dbReference>
<keyword evidence="3" id="KW-1185">Reference proteome</keyword>
<dbReference type="AlphaFoldDB" id="A0A6G1G1A5"/>
<evidence type="ECO:0000313" key="4">
    <source>
        <dbReference type="RefSeq" id="XP_033533465.1"/>
    </source>
</evidence>
<sequence>MAEVVILAEILSHLPGPDISRSSTEWAVYKQMTVDQIRSLPATLRSRRKSKTLCSLHQGLQSSLLEDVLHVLFEQARATRPSNLPHSEAADVSDAFQQGLTSLFDELFTISRSWAIREPTGPQEVCAGCILSQIQTNRRTLISIRAGMLGRMRSEKLVKSRRLQFLNTWIDAYPHAEAAEIFRISDSIGDHLKNHLRAVRVQNKKEKRKQRKRKHRKHDGSLSSLKNLDEWFGSEFERRTTQRKGSESSEGLYVPLLCSASALDSAKEQDEESKWRRSSIYSTPSGY</sequence>
<dbReference type="OrthoDB" id="3786931at2759"/>
<reference evidence="2 4" key="1">
    <citation type="submission" date="2020-01" db="EMBL/GenBank/DDBJ databases">
        <authorList>
            <consortium name="DOE Joint Genome Institute"/>
            <person name="Haridas S."/>
            <person name="Albert R."/>
            <person name="Binder M."/>
            <person name="Bloem J."/>
            <person name="Labutti K."/>
            <person name="Salamov A."/>
            <person name="Andreopoulos B."/>
            <person name="Baker S.E."/>
            <person name="Barry K."/>
            <person name="Bills G."/>
            <person name="Bluhm B.H."/>
            <person name="Cannon C."/>
            <person name="Castanera R."/>
            <person name="Culley D.E."/>
            <person name="Daum C."/>
            <person name="Ezra D."/>
            <person name="Gonzalez J.B."/>
            <person name="Henrissat B."/>
            <person name="Kuo A."/>
            <person name="Liang C."/>
            <person name="Lipzen A."/>
            <person name="Lutzoni F."/>
            <person name="Magnuson J."/>
            <person name="Mondo S."/>
            <person name="Nolan M."/>
            <person name="Ohm R."/>
            <person name="Pangilinan J."/>
            <person name="Park H.-J."/>
            <person name="Ramirez L."/>
            <person name="Alfaro M."/>
            <person name="Sun H."/>
            <person name="Tritt A."/>
            <person name="Yoshinaga Y."/>
            <person name="Zwiers L.-H."/>
            <person name="Turgeon B.G."/>
            <person name="Goodwin S.B."/>
            <person name="Spatafora J.W."/>
            <person name="Crous P.W."/>
            <person name="Grigoriev I.V."/>
        </authorList>
    </citation>
    <scope>NUCLEOTIDE SEQUENCE</scope>
    <source>
        <strain evidence="2 4">CBS 781.70</strain>
    </source>
</reference>
<feature type="region of interest" description="Disordered" evidence="1">
    <location>
        <begin position="264"/>
        <end position="287"/>
    </location>
</feature>
<dbReference type="RefSeq" id="XP_033533465.1">
    <property type="nucleotide sequence ID" value="XM_033682879.1"/>
</dbReference>